<accession>A0ABT1ICF6</accession>
<feature type="domain" description="SCP2" evidence="1">
    <location>
        <begin position="99"/>
        <end position="202"/>
    </location>
</feature>
<reference evidence="2 3" key="1">
    <citation type="submission" date="2022-06" db="EMBL/GenBank/DDBJ databases">
        <title>Genomic Encyclopedia of Archaeal and Bacterial Type Strains, Phase II (KMG-II): from individual species to whole genera.</title>
        <authorList>
            <person name="Goeker M."/>
        </authorList>
    </citation>
    <scope>NUCLEOTIDE SEQUENCE [LARGE SCALE GENOMIC DNA]</scope>
    <source>
        <strain evidence="2 3">DSM 44255</strain>
    </source>
</reference>
<organism evidence="2 3">
    <name type="scientific">Actinokineospora diospyrosa</name>
    <dbReference type="NCBI Taxonomy" id="103728"/>
    <lineage>
        <taxon>Bacteria</taxon>
        <taxon>Bacillati</taxon>
        <taxon>Actinomycetota</taxon>
        <taxon>Actinomycetes</taxon>
        <taxon>Pseudonocardiales</taxon>
        <taxon>Pseudonocardiaceae</taxon>
        <taxon>Actinokineospora</taxon>
    </lineage>
</organism>
<dbReference type="Gene3D" id="3.30.1050.10">
    <property type="entry name" value="SCP2 sterol-binding domain"/>
    <property type="match status" value="1"/>
</dbReference>
<evidence type="ECO:0000313" key="3">
    <source>
        <dbReference type="Proteomes" id="UP001205185"/>
    </source>
</evidence>
<evidence type="ECO:0000313" key="2">
    <source>
        <dbReference type="EMBL" id="MCP2270307.1"/>
    </source>
</evidence>
<proteinExistence type="predicted"/>
<dbReference type="Pfam" id="PF02036">
    <property type="entry name" value="SCP2"/>
    <property type="match status" value="1"/>
</dbReference>
<keyword evidence="3" id="KW-1185">Reference proteome</keyword>
<evidence type="ECO:0000259" key="1">
    <source>
        <dbReference type="Pfam" id="PF02036"/>
    </source>
</evidence>
<gene>
    <name evidence="2" type="ORF">LV75_002808</name>
</gene>
<comment type="caution">
    <text evidence="2">The sequence shown here is derived from an EMBL/GenBank/DDBJ whole genome shotgun (WGS) entry which is preliminary data.</text>
</comment>
<dbReference type="InterPro" id="IPR036527">
    <property type="entry name" value="SCP2_sterol-bd_dom_sf"/>
</dbReference>
<dbReference type="Proteomes" id="UP001205185">
    <property type="component" value="Unassembled WGS sequence"/>
</dbReference>
<dbReference type="EMBL" id="JAMTCO010000007">
    <property type="protein sequence ID" value="MCP2270307.1"/>
    <property type="molecule type" value="Genomic_DNA"/>
</dbReference>
<dbReference type="InterPro" id="IPR003033">
    <property type="entry name" value="SCP2_sterol-bd_dom"/>
</dbReference>
<name>A0ABT1ICF6_9PSEU</name>
<dbReference type="RefSeq" id="WP_253887301.1">
    <property type="nucleotide sequence ID" value="NZ_BAAAVB010000009.1"/>
</dbReference>
<protein>
    <submittedName>
        <fullName evidence="2">SCP-2 sterol transfer family protein</fullName>
    </submittedName>
</protein>
<sequence length="206" mass="22037">MADLGALTQTELVELLERLTPEDVAALDIDVDAIGRAVDPRRLGRDDLGALLATLGRFPEFALSGLAPTTFARIIATASAEQVRAVMADADLRERVLTEIFRRMSTHLRADRVAGLHAVVHWRFTGGSGADGYDRFETTIADGGCAVSREMTAPARVTITLSPADFCKLVTQNASAPVLFMTGKLKARGDIAFAAGLTGLFDLPRP</sequence>
<dbReference type="SUPFAM" id="SSF55718">
    <property type="entry name" value="SCP-like"/>
    <property type="match status" value="1"/>
</dbReference>